<sequence length="161" mass="18256">MFLKYKVSNDFFQDKNVKARAGKLEVVLCWYGEEFKGTNGGDVATCALTGIRFKPTLMSLLTWLAIANGVVYMIGCWPMKECHDTIPTTPWFTDVDPIVWTSRDREEGFDELPKSNREGVDLFLETLCIYGFVMDRCEGDGLKGLLEAYVASCGPRLRFRT</sequence>
<name>A0A8K0MEL7_9ROSA</name>
<dbReference type="Proteomes" id="UP000796880">
    <property type="component" value="Unassembled WGS sequence"/>
</dbReference>
<comment type="caution">
    <text evidence="1">The sequence shown here is derived from an EMBL/GenBank/DDBJ whole genome shotgun (WGS) entry which is preliminary data.</text>
</comment>
<accession>A0A8K0MEL7</accession>
<gene>
    <name evidence="1" type="ORF">FNV43_RR13028</name>
</gene>
<keyword evidence="2" id="KW-1185">Reference proteome</keyword>
<evidence type="ECO:0000313" key="1">
    <source>
        <dbReference type="EMBL" id="KAF3443346.1"/>
    </source>
</evidence>
<dbReference type="AlphaFoldDB" id="A0A8K0MEL7"/>
<organism evidence="1 2">
    <name type="scientific">Rhamnella rubrinervis</name>
    <dbReference type="NCBI Taxonomy" id="2594499"/>
    <lineage>
        <taxon>Eukaryota</taxon>
        <taxon>Viridiplantae</taxon>
        <taxon>Streptophyta</taxon>
        <taxon>Embryophyta</taxon>
        <taxon>Tracheophyta</taxon>
        <taxon>Spermatophyta</taxon>
        <taxon>Magnoliopsida</taxon>
        <taxon>eudicotyledons</taxon>
        <taxon>Gunneridae</taxon>
        <taxon>Pentapetalae</taxon>
        <taxon>rosids</taxon>
        <taxon>fabids</taxon>
        <taxon>Rosales</taxon>
        <taxon>Rhamnaceae</taxon>
        <taxon>rhamnoid group</taxon>
        <taxon>Rhamneae</taxon>
        <taxon>Rhamnella</taxon>
    </lineage>
</organism>
<protein>
    <submittedName>
        <fullName evidence="1">Uncharacterized protein</fullName>
    </submittedName>
</protein>
<reference evidence="1" key="1">
    <citation type="submission" date="2020-03" db="EMBL/GenBank/DDBJ databases">
        <title>A high-quality chromosome-level genome assembly of a woody plant with both climbing and erect habits, Rhamnella rubrinervis.</title>
        <authorList>
            <person name="Lu Z."/>
            <person name="Yang Y."/>
            <person name="Zhu X."/>
            <person name="Sun Y."/>
        </authorList>
    </citation>
    <scope>NUCLEOTIDE SEQUENCE</scope>
    <source>
        <strain evidence="1">BYM</strain>
        <tissue evidence="1">Leaf</tissue>
    </source>
</reference>
<dbReference type="EMBL" id="VOIH02000006">
    <property type="protein sequence ID" value="KAF3443346.1"/>
    <property type="molecule type" value="Genomic_DNA"/>
</dbReference>
<evidence type="ECO:0000313" key="2">
    <source>
        <dbReference type="Proteomes" id="UP000796880"/>
    </source>
</evidence>
<proteinExistence type="predicted"/>